<dbReference type="GO" id="GO:0032963">
    <property type="term" value="P:collagen metabolic process"/>
    <property type="evidence" value="ECO:0007669"/>
    <property type="project" value="InterPro"/>
</dbReference>
<evidence type="ECO:0000256" key="2">
    <source>
        <dbReference type="ARBA" id="ARBA00022964"/>
    </source>
</evidence>
<reference evidence="5 6" key="1">
    <citation type="journal article" date="2012" name="Genome Biol.">
        <title>Genome and low-iron response of an oceanic diatom adapted to chronic iron limitation.</title>
        <authorList>
            <person name="Lommer M."/>
            <person name="Specht M."/>
            <person name="Roy A.S."/>
            <person name="Kraemer L."/>
            <person name="Andreson R."/>
            <person name="Gutowska M.A."/>
            <person name="Wolf J."/>
            <person name="Bergner S.V."/>
            <person name="Schilhabel M.B."/>
            <person name="Klostermeier U.C."/>
            <person name="Beiko R.G."/>
            <person name="Rosenstiel P."/>
            <person name="Hippler M."/>
            <person name="Laroche J."/>
        </authorList>
    </citation>
    <scope>NUCLEOTIDE SEQUENCE [LARGE SCALE GENOMIC DNA]</scope>
    <source>
        <strain evidence="5 6">CCMP1005</strain>
    </source>
</reference>
<protein>
    <recommendedName>
        <fullName evidence="4">Prolyl 4-hydroxylase alpha subunit domain-containing protein</fullName>
    </recommendedName>
</protein>
<dbReference type="GO" id="GO:0016705">
    <property type="term" value="F:oxidoreductase activity, acting on paired donors, with incorporation or reduction of molecular oxygen"/>
    <property type="evidence" value="ECO:0007669"/>
    <property type="project" value="InterPro"/>
</dbReference>
<dbReference type="AlphaFoldDB" id="K0T639"/>
<evidence type="ECO:0000259" key="4">
    <source>
        <dbReference type="SMART" id="SM00702"/>
    </source>
</evidence>
<name>K0T639_THAOC</name>
<dbReference type="Proteomes" id="UP000266841">
    <property type="component" value="Unassembled WGS sequence"/>
</dbReference>
<dbReference type="InterPro" id="IPR039575">
    <property type="entry name" value="P3H"/>
</dbReference>
<dbReference type="PANTHER" id="PTHR14049">
    <property type="entry name" value="LEPRECAN 1"/>
    <property type="match status" value="1"/>
</dbReference>
<dbReference type="Gene3D" id="2.60.120.620">
    <property type="entry name" value="q2cbj1_9rhob like domain"/>
    <property type="match status" value="1"/>
</dbReference>
<organism evidence="5 6">
    <name type="scientific">Thalassiosira oceanica</name>
    <name type="common">Marine diatom</name>
    <dbReference type="NCBI Taxonomy" id="159749"/>
    <lineage>
        <taxon>Eukaryota</taxon>
        <taxon>Sar</taxon>
        <taxon>Stramenopiles</taxon>
        <taxon>Ochrophyta</taxon>
        <taxon>Bacillariophyta</taxon>
        <taxon>Coscinodiscophyceae</taxon>
        <taxon>Thalassiosirophycidae</taxon>
        <taxon>Thalassiosirales</taxon>
        <taxon>Thalassiosiraceae</taxon>
        <taxon>Thalassiosira</taxon>
    </lineage>
</organism>
<accession>K0T639</accession>
<evidence type="ECO:0000313" key="6">
    <source>
        <dbReference type="Proteomes" id="UP000266841"/>
    </source>
</evidence>
<proteinExistence type="predicted"/>
<sequence length="458" mass="51096">MNESLTSWSTTTVNSRIIVNLALRALIILPASRRGRSMSARRMLWLLLCAVFFFCAASSNQYSTEECSDIDNLQPIHQKTRGTTDLVSNSRQIRLLQTIAHGEFVGSSGYESNQDGRSRHKITRGLGLRELSESNQERYTAILETRERVRSIVEESLGIGKLYIDYTTLSQKTIGGAHKAHADNCIHFFDTETHQAECDPGRVHPYPNRVAGSILYLNDHESGNFSGGEFYFADRANGEVSQKIPLQVGRLIYFTAGVESLHGALPVAQSTEDSTPEPRRLALAMWFVKDSQLEEYVPPFGSKIEMQSSSAAKPRAVNDPNDPTAPKHLFDIPMPKSVEGREMLQSLGAHLLSKSAGSWQIQSYNSDTLHVVFKDHTAMFSIEVGMALSEESVHSDTCIVFERHTDGKRPASLLYMLQESVILHIVLDELSSILLDKENAYFTDAFEKARITLPAKRA</sequence>
<keyword evidence="2" id="KW-0223">Dioxygenase</keyword>
<comment type="caution">
    <text evidence="5">The sequence shown here is derived from an EMBL/GenBank/DDBJ whole genome shotgun (WGS) entry which is preliminary data.</text>
</comment>
<dbReference type="InterPro" id="IPR044862">
    <property type="entry name" value="Pro_4_hyd_alph_FE2OG_OXY"/>
</dbReference>
<evidence type="ECO:0000256" key="3">
    <source>
        <dbReference type="ARBA" id="ARBA00023002"/>
    </source>
</evidence>
<dbReference type="SMART" id="SM00702">
    <property type="entry name" value="P4Hc"/>
    <property type="match status" value="1"/>
</dbReference>
<dbReference type="EMBL" id="AGNL01015380">
    <property type="protein sequence ID" value="EJK65907.1"/>
    <property type="molecule type" value="Genomic_DNA"/>
</dbReference>
<dbReference type="InterPro" id="IPR006620">
    <property type="entry name" value="Pro_4_hyd_alph"/>
</dbReference>
<evidence type="ECO:0000313" key="5">
    <source>
        <dbReference type="EMBL" id="EJK65907.1"/>
    </source>
</evidence>
<keyword evidence="3" id="KW-0560">Oxidoreductase</keyword>
<evidence type="ECO:0000256" key="1">
    <source>
        <dbReference type="ARBA" id="ARBA00001961"/>
    </source>
</evidence>
<dbReference type="GO" id="GO:0005506">
    <property type="term" value="F:iron ion binding"/>
    <property type="evidence" value="ECO:0007669"/>
    <property type="project" value="InterPro"/>
</dbReference>
<dbReference type="GO" id="GO:0031418">
    <property type="term" value="F:L-ascorbic acid binding"/>
    <property type="evidence" value="ECO:0007669"/>
    <property type="project" value="InterPro"/>
</dbReference>
<dbReference type="OMA" id="CHTASTF"/>
<dbReference type="GO" id="GO:0051213">
    <property type="term" value="F:dioxygenase activity"/>
    <property type="evidence" value="ECO:0007669"/>
    <property type="project" value="UniProtKB-KW"/>
</dbReference>
<comment type="cofactor">
    <cofactor evidence="1">
        <name>L-ascorbate</name>
        <dbReference type="ChEBI" id="CHEBI:38290"/>
    </cofactor>
</comment>
<dbReference type="Pfam" id="PF13640">
    <property type="entry name" value="2OG-FeII_Oxy_3"/>
    <property type="match status" value="1"/>
</dbReference>
<dbReference type="PANTHER" id="PTHR14049:SF9">
    <property type="entry name" value="PROCOLLAGEN-PROLINE 3-DIOXYGENASE"/>
    <property type="match status" value="1"/>
</dbReference>
<dbReference type="OrthoDB" id="427071at2759"/>
<feature type="domain" description="Prolyl 4-hydroxylase alpha subunit" evidence="4">
    <location>
        <begin position="79"/>
        <end position="288"/>
    </location>
</feature>
<keyword evidence="6" id="KW-1185">Reference proteome</keyword>
<gene>
    <name evidence="5" type="ORF">THAOC_13194</name>
</gene>
<dbReference type="eggNOG" id="KOG4459">
    <property type="taxonomic scope" value="Eukaryota"/>
</dbReference>